<dbReference type="AlphaFoldDB" id="W2XPK9"/>
<evidence type="ECO:0000313" key="2">
    <source>
        <dbReference type="Proteomes" id="UP000018958"/>
    </source>
</evidence>
<evidence type="ECO:0000313" key="1">
    <source>
        <dbReference type="EMBL" id="ETP24447.1"/>
    </source>
</evidence>
<sequence length="74" mass="8299">MLLSDAGHGREFGFQPLDGHSFIRQQRACNPELPDDCVMTFLTKLDKMLSGRPSLRETRVKIARVAYGSCMNAL</sequence>
<comment type="caution">
    <text evidence="1">The sequence shown here is derived from an EMBL/GenBank/DDBJ whole genome shotgun (WGS) entry which is preliminary data.</text>
</comment>
<organism evidence="1 2">
    <name type="scientific">Phytophthora nicotianae CJ01A1</name>
    <dbReference type="NCBI Taxonomy" id="1317063"/>
    <lineage>
        <taxon>Eukaryota</taxon>
        <taxon>Sar</taxon>
        <taxon>Stramenopiles</taxon>
        <taxon>Oomycota</taxon>
        <taxon>Peronosporomycetes</taxon>
        <taxon>Peronosporales</taxon>
        <taxon>Peronosporaceae</taxon>
        <taxon>Phytophthora</taxon>
    </lineage>
</organism>
<name>W2XPK9_PHYNI</name>
<gene>
    <name evidence="1" type="ORF">F441_02563</name>
</gene>
<protein>
    <submittedName>
        <fullName evidence="1">Uncharacterized protein</fullName>
    </submittedName>
</protein>
<reference evidence="1 2" key="1">
    <citation type="submission" date="2013-11" db="EMBL/GenBank/DDBJ databases">
        <title>The Genome Sequence of Phytophthora parasitica CJ01A1.</title>
        <authorList>
            <consortium name="The Broad Institute Genomics Platform"/>
            <person name="Russ C."/>
            <person name="Tyler B."/>
            <person name="Panabieres F."/>
            <person name="Shan W."/>
            <person name="Tripathy S."/>
            <person name="Grunwald N."/>
            <person name="Machado M."/>
            <person name="Johnson C.S."/>
            <person name="Walker B."/>
            <person name="Young S.K."/>
            <person name="Zeng Q."/>
            <person name="Gargeya S."/>
            <person name="Fitzgerald M."/>
            <person name="Haas B."/>
            <person name="Abouelleil A."/>
            <person name="Allen A.W."/>
            <person name="Alvarado L."/>
            <person name="Arachchi H.M."/>
            <person name="Berlin A.M."/>
            <person name="Chapman S.B."/>
            <person name="Gainer-Dewar J."/>
            <person name="Goldberg J."/>
            <person name="Griggs A."/>
            <person name="Gujja S."/>
            <person name="Hansen M."/>
            <person name="Howarth C."/>
            <person name="Imamovic A."/>
            <person name="Ireland A."/>
            <person name="Larimer J."/>
            <person name="McCowan C."/>
            <person name="Murphy C."/>
            <person name="Pearson M."/>
            <person name="Poon T.W."/>
            <person name="Priest M."/>
            <person name="Roberts A."/>
            <person name="Saif S."/>
            <person name="Shea T."/>
            <person name="Sisk P."/>
            <person name="Sykes S."/>
            <person name="Wortman J."/>
            <person name="Nusbaum C."/>
            <person name="Birren B."/>
        </authorList>
    </citation>
    <scope>NUCLEOTIDE SEQUENCE [LARGE SCALE GENOMIC DNA]</scope>
    <source>
        <strain evidence="1 2">CJ01A1</strain>
    </source>
</reference>
<accession>W2XPK9</accession>
<dbReference type="Proteomes" id="UP000018958">
    <property type="component" value="Unassembled WGS sequence"/>
</dbReference>
<dbReference type="EMBL" id="ANIX01000535">
    <property type="protein sequence ID" value="ETP24447.1"/>
    <property type="molecule type" value="Genomic_DNA"/>
</dbReference>
<proteinExistence type="predicted"/>